<gene>
    <name evidence="13" type="ORF">ACFSDB_12865</name>
</gene>
<evidence type="ECO:0000256" key="6">
    <source>
        <dbReference type="ARBA" id="ARBA00022842"/>
    </source>
</evidence>
<evidence type="ECO:0000256" key="1">
    <source>
        <dbReference type="ARBA" id="ARBA00001936"/>
    </source>
</evidence>
<reference evidence="14" key="1">
    <citation type="journal article" date="2019" name="Int. J. Syst. Evol. Microbiol.">
        <title>The Global Catalogue of Microorganisms (GCM) 10K type strain sequencing project: providing services to taxonomists for standard genome sequencing and annotation.</title>
        <authorList>
            <consortium name="The Broad Institute Genomics Platform"/>
            <consortium name="The Broad Institute Genome Sequencing Center for Infectious Disease"/>
            <person name="Wu L."/>
            <person name="Ma J."/>
        </authorList>
    </citation>
    <scope>NUCLEOTIDE SEQUENCE [LARGE SCALE GENOMIC DNA]</scope>
    <source>
        <strain evidence="14">CGMCC 1.15475</strain>
    </source>
</reference>
<evidence type="ECO:0000256" key="8">
    <source>
        <dbReference type="ARBA" id="ARBA00023211"/>
    </source>
</evidence>
<sequence>MKKIQAAIASNNQAKIKAVSTALEEFGLAFELYSNEAASGVADQPRSLEETREGAINRAKALAEQPLDFAIGLEGGVYEMGGEMYVCNWGALATPEGKLWTAAGAQIPLPESIAGKLREGRELGPVMDEYAEEIGTRQHKGAVGVLTNGAVNRDEMFSHVVKLLLGQYMRSSEEVACASKHL</sequence>
<keyword evidence="8" id="KW-0464">Manganese</keyword>
<evidence type="ECO:0000256" key="2">
    <source>
        <dbReference type="ARBA" id="ARBA00001946"/>
    </source>
</evidence>
<dbReference type="SUPFAM" id="SSF52972">
    <property type="entry name" value="ITPase-like"/>
    <property type="match status" value="1"/>
</dbReference>
<evidence type="ECO:0000256" key="4">
    <source>
        <dbReference type="ARBA" id="ARBA00022741"/>
    </source>
</evidence>
<keyword evidence="4" id="KW-0547">Nucleotide-binding</keyword>
<evidence type="ECO:0000256" key="11">
    <source>
        <dbReference type="ARBA" id="ARBA00048781"/>
    </source>
</evidence>
<evidence type="ECO:0000256" key="5">
    <source>
        <dbReference type="ARBA" id="ARBA00022801"/>
    </source>
</evidence>
<comment type="catalytic activity">
    <reaction evidence="10">
        <text>ITP + H2O = IDP + phosphate + H(+)</text>
        <dbReference type="Rhea" id="RHEA:28330"/>
        <dbReference type="ChEBI" id="CHEBI:15377"/>
        <dbReference type="ChEBI" id="CHEBI:15378"/>
        <dbReference type="ChEBI" id="CHEBI:43474"/>
        <dbReference type="ChEBI" id="CHEBI:58280"/>
        <dbReference type="ChEBI" id="CHEBI:61402"/>
        <dbReference type="EC" id="3.6.1.73"/>
    </reaction>
</comment>
<dbReference type="RefSeq" id="WP_204890203.1">
    <property type="nucleotide sequence ID" value="NZ_JBHUFW010000011.1"/>
</dbReference>
<evidence type="ECO:0000259" key="12">
    <source>
        <dbReference type="Pfam" id="PF01931"/>
    </source>
</evidence>
<proteinExistence type="predicted"/>
<dbReference type="NCBIfam" id="NF002850">
    <property type="entry name" value="PRK03114.1"/>
    <property type="match status" value="1"/>
</dbReference>
<name>A0ABW4QKB5_9BACL</name>
<feature type="domain" description="Non-canonical purine NTP phosphatase/PRRC1" evidence="12">
    <location>
        <begin position="9"/>
        <end position="166"/>
    </location>
</feature>
<dbReference type="InterPro" id="IPR029001">
    <property type="entry name" value="ITPase-like_fam"/>
</dbReference>
<accession>A0ABW4QKB5</accession>
<evidence type="ECO:0000256" key="9">
    <source>
        <dbReference type="ARBA" id="ARBA00038901"/>
    </source>
</evidence>
<dbReference type="PANTHER" id="PTHR34699:SF2">
    <property type="entry name" value="NON-CANONICAL PURINE NTP PHOSPHATASE_PRRC1 DOMAIN-CONTAINING PROTEIN"/>
    <property type="match status" value="1"/>
</dbReference>
<evidence type="ECO:0000256" key="10">
    <source>
        <dbReference type="ARBA" id="ARBA00048174"/>
    </source>
</evidence>
<evidence type="ECO:0000313" key="14">
    <source>
        <dbReference type="Proteomes" id="UP001597273"/>
    </source>
</evidence>
<dbReference type="Gene3D" id="3.90.950.10">
    <property type="match status" value="1"/>
</dbReference>
<organism evidence="13 14">
    <name type="scientific">Planococcus chinensis</name>
    <dbReference type="NCBI Taxonomy" id="272917"/>
    <lineage>
        <taxon>Bacteria</taxon>
        <taxon>Bacillati</taxon>
        <taxon>Bacillota</taxon>
        <taxon>Bacilli</taxon>
        <taxon>Bacillales</taxon>
        <taxon>Caryophanaceae</taxon>
        <taxon>Planococcus</taxon>
    </lineage>
</organism>
<keyword evidence="5" id="KW-0378">Hydrolase</keyword>
<dbReference type="EMBL" id="JBHUFW010000011">
    <property type="protein sequence ID" value="MFD1863793.1"/>
    <property type="molecule type" value="Genomic_DNA"/>
</dbReference>
<evidence type="ECO:0000256" key="3">
    <source>
        <dbReference type="ARBA" id="ARBA00022723"/>
    </source>
</evidence>
<keyword evidence="14" id="KW-1185">Reference proteome</keyword>
<dbReference type="Pfam" id="PF01931">
    <property type="entry name" value="NTPase_I-T"/>
    <property type="match status" value="1"/>
</dbReference>
<comment type="cofactor">
    <cofactor evidence="1">
        <name>Mn(2+)</name>
        <dbReference type="ChEBI" id="CHEBI:29035"/>
    </cofactor>
</comment>
<evidence type="ECO:0000313" key="13">
    <source>
        <dbReference type="EMBL" id="MFD1863793.1"/>
    </source>
</evidence>
<dbReference type="EC" id="3.6.1.73" evidence="9"/>
<keyword evidence="7" id="KW-0546">Nucleotide metabolism</keyword>
<protein>
    <recommendedName>
        <fullName evidence="9">inosine/xanthosine triphosphatase</fullName>
        <ecNumber evidence="9">3.6.1.73</ecNumber>
    </recommendedName>
</protein>
<dbReference type="Proteomes" id="UP001597273">
    <property type="component" value="Unassembled WGS sequence"/>
</dbReference>
<dbReference type="InterPro" id="IPR050299">
    <property type="entry name" value="YjjX_NTPase"/>
</dbReference>
<keyword evidence="3" id="KW-0479">Metal-binding</keyword>
<comment type="caution">
    <text evidence="13">The sequence shown here is derived from an EMBL/GenBank/DDBJ whole genome shotgun (WGS) entry which is preliminary data.</text>
</comment>
<dbReference type="PANTHER" id="PTHR34699">
    <property type="match status" value="1"/>
</dbReference>
<comment type="cofactor">
    <cofactor evidence="2">
        <name>Mg(2+)</name>
        <dbReference type="ChEBI" id="CHEBI:18420"/>
    </cofactor>
</comment>
<evidence type="ECO:0000256" key="7">
    <source>
        <dbReference type="ARBA" id="ARBA00023080"/>
    </source>
</evidence>
<dbReference type="InterPro" id="IPR026533">
    <property type="entry name" value="NTPase/PRRC1"/>
</dbReference>
<keyword evidence="6" id="KW-0460">Magnesium</keyword>
<comment type="catalytic activity">
    <reaction evidence="11">
        <text>XTP + H2O = XDP + phosphate + H(+)</text>
        <dbReference type="Rhea" id="RHEA:28406"/>
        <dbReference type="ChEBI" id="CHEBI:15377"/>
        <dbReference type="ChEBI" id="CHEBI:15378"/>
        <dbReference type="ChEBI" id="CHEBI:43474"/>
        <dbReference type="ChEBI" id="CHEBI:59884"/>
        <dbReference type="ChEBI" id="CHEBI:61314"/>
        <dbReference type="EC" id="3.6.1.73"/>
    </reaction>
</comment>